<keyword evidence="8" id="KW-0902">Two-component regulatory system</keyword>
<keyword evidence="7" id="KW-0067">ATP-binding</keyword>
<dbReference type="CDD" id="cd16917">
    <property type="entry name" value="HATPase_UhpB-NarQ-NarX-like"/>
    <property type="match status" value="1"/>
</dbReference>
<dbReference type="PANTHER" id="PTHR24421:SF10">
    <property type="entry name" value="NITRATE_NITRITE SENSOR PROTEIN NARQ"/>
    <property type="match status" value="1"/>
</dbReference>
<evidence type="ECO:0000313" key="12">
    <source>
        <dbReference type="EMBL" id="SCG14011.1"/>
    </source>
</evidence>
<dbReference type="GeneID" id="95800109"/>
<evidence type="ECO:0000259" key="10">
    <source>
        <dbReference type="Pfam" id="PF02518"/>
    </source>
</evidence>
<dbReference type="SUPFAM" id="SSF55874">
    <property type="entry name" value="ATPase domain of HSP90 chaperone/DNA topoisomerase II/histidine kinase"/>
    <property type="match status" value="1"/>
</dbReference>
<dbReference type="GO" id="GO:0000155">
    <property type="term" value="F:phosphorelay sensor kinase activity"/>
    <property type="evidence" value="ECO:0007669"/>
    <property type="project" value="InterPro"/>
</dbReference>
<dbReference type="Pfam" id="PF02518">
    <property type="entry name" value="HATPase_c"/>
    <property type="match status" value="1"/>
</dbReference>
<dbReference type="InterPro" id="IPR050482">
    <property type="entry name" value="Sensor_HK_TwoCompSys"/>
</dbReference>
<accession>A0A1C5G2M8</accession>
<gene>
    <name evidence="12" type="ORF">GA0070610_0204</name>
</gene>
<keyword evidence="13" id="KW-1185">Reference proteome</keyword>
<organism evidence="12 13">
    <name type="scientific">Micromonospora echinofusca</name>
    <dbReference type="NCBI Taxonomy" id="47858"/>
    <lineage>
        <taxon>Bacteria</taxon>
        <taxon>Bacillati</taxon>
        <taxon>Actinomycetota</taxon>
        <taxon>Actinomycetes</taxon>
        <taxon>Micromonosporales</taxon>
        <taxon>Micromonosporaceae</taxon>
        <taxon>Micromonospora</taxon>
    </lineage>
</organism>
<dbReference type="EMBL" id="LT607733">
    <property type="protein sequence ID" value="SCG14011.1"/>
    <property type="molecule type" value="Genomic_DNA"/>
</dbReference>
<keyword evidence="5" id="KW-0547">Nucleotide-binding</keyword>
<feature type="transmembrane region" description="Helical" evidence="9">
    <location>
        <begin position="177"/>
        <end position="199"/>
    </location>
</feature>
<dbReference type="InterPro" id="IPR036890">
    <property type="entry name" value="HATPase_C_sf"/>
</dbReference>
<evidence type="ECO:0000256" key="8">
    <source>
        <dbReference type="ARBA" id="ARBA00023012"/>
    </source>
</evidence>
<reference evidence="12 13" key="1">
    <citation type="submission" date="2016-06" db="EMBL/GenBank/DDBJ databases">
        <authorList>
            <person name="Kjaerup R.B."/>
            <person name="Dalgaard T.S."/>
            <person name="Juul-Madsen H.R."/>
        </authorList>
    </citation>
    <scope>NUCLEOTIDE SEQUENCE [LARGE SCALE GENOMIC DNA]</scope>
    <source>
        <strain evidence="12 13">DSM 43913</strain>
    </source>
</reference>
<dbReference type="InterPro" id="IPR003594">
    <property type="entry name" value="HATPase_dom"/>
</dbReference>
<evidence type="ECO:0000259" key="11">
    <source>
        <dbReference type="Pfam" id="PF07730"/>
    </source>
</evidence>
<feature type="domain" description="Histidine kinase/HSP90-like ATPase" evidence="10">
    <location>
        <begin position="335"/>
        <end position="418"/>
    </location>
</feature>
<evidence type="ECO:0000256" key="3">
    <source>
        <dbReference type="ARBA" id="ARBA00022553"/>
    </source>
</evidence>
<dbReference type="Gene3D" id="3.30.565.10">
    <property type="entry name" value="Histidine kinase-like ATPase, C-terminal domain"/>
    <property type="match status" value="1"/>
</dbReference>
<evidence type="ECO:0000256" key="5">
    <source>
        <dbReference type="ARBA" id="ARBA00022741"/>
    </source>
</evidence>
<dbReference type="Gene3D" id="1.20.5.1930">
    <property type="match status" value="1"/>
</dbReference>
<evidence type="ECO:0000256" key="6">
    <source>
        <dbReference type="ARBA" id="ARBA00022777"/>
    </source>
</evidence>
<dbReference type="GO" id="GO:0046983">
    <property type="term" value="F:protein dimerization activity"/>
    <property type="evidence" value="ECO:0007669"/>
    <property type="project" value="InterPro"/>
</dbReference>
<dbReference type="Proteomes" id="UP000198251">
    <property type="component" value="Chromosome I"/>
</dbReference>
<feature type="transmembrane region" description="Helical" evidence="9">
    <location>
        <begin position="147"/>
        <end position="165"/>
    </location>
</feature>
<sequence length="420" mass="45083">MELLRWPLRVATATLLCGPLLALYWMDPWELACLAVTGVLHVEVGLRLWRERPDNRIGLLLVACGLVWLLDAWGRVALPSLFAAGMMLSIVHDPMHLHAGLVVSSGRLRGRWERLVAAAGYAYWPVIVAGAMVAGTLSTGLLLDLRALSYPLVGVFLAGLFIVRYRRADRAERHVYAPFWAALAVNGLCTAMLSTVTYGSGHWPTALYALGAALIPVGAALSMHRVERRHLRRARDRERRRVERDVHDGVQQRLLAAAMMLRQDDPALVARGASEVEQAIADLRDLVRGMNPAALVCHGLSGAVAAIAERAAVPVLVDDRVSHLTLPEPVAVAAYFVTMEAVTNSQKHARAGRVSVTLAASGGRVEVTVHDDGIGGALAVPGGGLHGLRERVESCGGTLRVSSTRGRGTAVRAVMPLAAS</sequence>
<keyword evidence="9" id="KW-1133">Transmembrane helix</keyword>
<dbReference type="RefSeq" id="WP_088998273.1">
    <property type="nucleotide sequence ID" value="NZ_JBFAAC010000009.1"/>
</dbReference>
<feature type="transmembrane region" description="Helical" evidence="9">
    <location>
        <begin position="57"/>
        <end position="76"/>
    </location>
</feature>
<dbReference type="PANTHER" id="PTHR24421">
    <property type="entry name" value="NITRATE/NITRITE SENSOR PROTEIN NARX-RELATED"/>
    <property type="match status" value="1"/>
</dbReference>
<proteinExistence type="predicted"/>
<dbReference type="AlphaFoldDB" id="A0A1C5G2M8"/>
<evidence type="ECO:0000256" key="2">
    <source>
        <dbReference type="ARBA" id="ARBA00012438"/>
    </source>
</evidence>
<evidence type="ECO:0000313" key="13">
    <source>
        <dbReference type="Proteomes" id="UP000198251"/>
    </source>
</evidence>
<feature type="transmembrane region" description="Helical" evidence="9">
    <location>
        <begin position="115"/>
        <end position="135"/>
    </location>
</feature>
<dbReference type="GO" id="GO:0016020">
    <property type="term" value="C:membrane"/>
    <property type="evidence" value="ECO:0007669"/>
    <property type="project" value="InterPro"/>
</dbReference>
<evidence type="ECO:0000256" key="1">
    <source>
        <dbReference type="ARBA" id="ARBA00000085"/>
    </source>
</evidence>
<dbReference type="InterPro" id="IPR011712">
    <property type="entry name" value="Sig_transdc_His_kin_sub3_dim/P"/>
</dbReference>
<feature type="transmembrane region" description="Helical" evidence="9">
    <location>
        <begin position="205"/>
        <end position="223"/>
    </location>
</feature>
<protein>
    <recommendedName>
        <fullName evidence="2">histidine kinase</fullName>
        <ecNumber evidence="2">2.7.13.3</ecNumber>
    </recommendedName>
</protein>
<keyword evidence="9" id="KW-0812">Transmembrane</keyword>
<comment type="catalytic activity">
    <reaction evidence="1">
        <text>ATP + protein L-histidine = ADP + protein N-phospho-L-histidine.</text>
        <dbReference type="EC" id="2.7.13.3"/>
    </reaction>
</comment>
<evidence type="ECO:0000256" key="4">
    <source>
        <dbReference type="ARBA" id="ARBA00022679"/>
    </source>
</evidence>
<name>A0A1C5G2M8_MICEH</name>
<feature type="transmembrane region" description="Helical" evidence="9">
    <location>
        <begin position="82"/>
        <end position="103"/>
    </location>
</feature>
<keyword evidence="6 12" id="KW-0418">Kinase</keyword>
<keyword evidence="3" id="KW-0597">Phosphoprotein</keyword>
<keyword evidence="4" id="KW-0808">Transferase</keyword>
<dbReference type="EC" id="2.7.13.3" evidence="2"/>
<keyword evidence="9" id="KW-0472">Membrane</keyword>
<evidence type="ECO:0000256" key="7">
    <source>
        <dbReference type="ARBA" id="ARBA00022840"/>
    </source>
</evidence>
<feature type="domain" description="Signal transduction histidine kinase subgroup 3 dimerisation and phosphoacceptor" evidence="11">
    <location>
        <begin position="238"/>
        <end position="294"/>
    </location>
</feature>
<dbReference type="GO" id="GO:0005524">
    <property type="term" value="F:ATP binding"/>
    <property type="evidence" value="ECO:0007669"/>
    <property type="project" value="UniProtKB-KW"/>
</dbReference>
<evidence type="ECO:0000256" key="9">
    <source>
        <dbReference type="SAM" id="Phobius"/>
    </source>
</evidence>
<dbReference type="Pfam" id="PF07730">
    <property type="entry name" value="HisKA_3"/>
    <property type="match status" value="1"/>
</dbReference>